<organism evidence="2 3">
    <name type="scientific">Candidatus Portnoybacteria bacterium CG09_land_8_20_14_0_10_44_13</name>
    <dbReference type="NCBI Taxonomy" id="1974811"/>
    <lineage>
        <taxon>Bacteria</taxon>
        <taxon>Candidatus Portnoyibacteriota</taxon>
    </lineage>
</organism>
<dbReference type="GO" id="GO:0003824">
    <property type="term" value="F:catalytic activity"/>
    <property type="evidence" value="ECO:0007669"/>
    <property type="project" value="InterPro"/>
</dbReference>
<feature type="domain" description="Cyclodeaminase/cyclohydrolase" evidence="1">
    <location>
        <begin position="10"/>
        <end position="106"/>
    </location>
</feature>
<evidence type="ECO:0000313" key="2">
    <source>
        <dbReference type="EMBL" id="PIS17037.1"/>
    </source>
</evidence>
<dbReference type="AlphaFoldDB" id="A0A2H0WWP7"/>
<dbReference type="Proteomes" id="UP000229080">
    <property type="component" value="Unassembled WGS sequence"/>
</dbReference>
<accession>A0A2H0WWP7</accession>
<dbReference type="InterPro" id="IPR007044">
    <property type="entry name" value="Cyclodeamin/CycHdrlase"/>
</dbReference>
<comment type="caution">
    <text evidence="2">The sequence shown here is derived from an EMBL/GenBank/DDBJ whole genome shotgun (WGS) entry which is preliminary data.</text>
</comment>
<gene>
    <name evidence="2" type="ORF">COT61_00710</name>
</gene>
<sequence length="123" mass="12816">MAQEIAKQMVEEFLGDLASDSPGPGSGSAVAVVAAKAAALVAKVCRLTIGKSEYVEVESEMLRILGYSDALRAALLFYAEADEKVFLEVLASKGSAASLREAAASVAEIARMAEEFSGSRLAD</sequence>
<reference evidence="3" key="1">
    <citation type="submission" date="2017-09" db="EMBL/GenBank/DDBJ databases">
        <title>Depth-based differentiation of microbial function through sediment-hosted aquifers and enrichment of novel symbionts in the deep terrestrial subsurface.</title>
        <authorList>
            <person name="Probst A.J."/>
            <person name="Ladd B."/>
            <person name="Jarett J.K."/>
            <person name="Geller-Mcgrath D.E."/>
            <person name="Sieber C.M.K."/>
            <person name="Emerson J.B."/>
            <person name="Anantharaman K."/>
            <person name="Thomas B.C."/>
            <person name="Malmstrom R."/>
            <person name="Stieglmeier M."/>
            <person name="Klingl A."/>
            <person name="Woyke T."/>
            <person name="Ryan C.M."/>
            <person name="Banfield J.F."/>
        </authorList>
    </citation>
    <scope>NUCLEOTIDE SEQUENCE [LARGE SCALE GENOMIC DNA]</scope>
</reference>
<dbReference type="Pfam" id="PF04961">
    <property type="entry name" value="FTCD_C"/>
    <property type="match status" value="1"/>
</dbReference>
<protein>
    <recommendedName>
        <fullName evidence="1">Cyclodeaminase/cyclohydrolase domain-containing protein</fullName>
    </recommendedName>
</protein>
<name>A0A2H0WWP7_9BACT</name>
<dbReference type="SUPFAM" id="SSF101262">
    <property type="entry name" value="Methenyltetrahydrofolate cyclohydrolase-like"/>
    <property type="match status" value="1"/>
</dbReference>
<dbReference type="Gene3D" id="1.20.120.680">
    <property type="entry name" value="Formiminotetrahydrofolate cyclodeaminase monomer, up-and-down helical bundle"/>
    <property type="match status" value="1"/>
</dbReference>
<dbReference type="InterPro" id="IPR036178">
    <property type="entry name" value="Formintransfe-cycloase-like_sf"/>
</dbReference>
<evidence type="ECO:0000259" key="1">
    <source>
        <dbReference type="Pfam" id="PF04961"/>
    </source>
</evidence>
<dbReference type="EMBL" id="PEZF01000024">
    <property type="protein sequence ID" value="PIS17037.1"/>
    <property type="molecule type" value="Genomic_DNA"/>
</dbReference>
<evidence type="ECO:0000313" key="3">
    <source>
        <dbReference type="Proteomes" id="UP000229080"/>
    </source>
</evidence>
<proteinExistence type="predicted"/>